<dbReference type="Pfam" id="PF20009">
    <property type="entry name" value="GEVED"/>
    <property type="match status" value="1"/>
</dbReference>
<evidence type="ECO:0000313" key="5">
    <source>
        <dbReference type="Proteomes" id="UP000676776"/>
    </source>
</evidence>
<dbReference type="InterPro" id="IPR045474">
    <property type="entry name" value="GEVED"/>
</dbReference>
<name>A0ABS3SZ73_9FLAO</name>
<dbReference type="Pfam" id="PF18962">
    <property type="entry name" value="Por_Secre_tail"/>
    <property type="match status" value="1"/>
</dbReference>
<keyword evidence="5" id="KW-1185">Reference proteome</keyword>
<feature type="domain" description="GEVED" evidence="3">
    <location>
        <begin position="539"/>
        <end position="621"/>
    </location>
</feature>
<dbReference type="NCBIfam" id="NF038128">
    <property type="entry name" value="choice_anch_J"/>
    <property type="match status" value="1"/>
</dbReference>
<gene>
    <name evidence="4" type="ORF">J4050_03375</name>
</gene>
<evidence type="ECO:0000259" key="3">
    <source>
        <dbReference type="Pfam" id="PF20009"/>
    </source>
</evidence>
<feature type="domain" description="Secretion system C-terminal sorting" evidence="2">
    <location>
        <begin position="1085"/>
        <end position="1149"/>
    </location>
</feature>
<evidence type="ECO:0000259" key="2">
    <source>
        <dbReference type="Pfam" id="PF18962"/>
    </source>
</evidence>
<sequence>MKTNIIFLSLICLSLYGYGQTTFYSEDFTGQDGQGATGPGGSNPSIDLSGVDWTIDVSSGSFADTNDYFRVITLGGNELLEGRDLDTQAIWFSPIIDINNFFDVEFTIEVSESNGLGGNNLEPTDTVAIEYRIDGGAWTEASTNGSFANDYDPTTASQAMLNGSTLELRVIMTNNGGGERMRIDNIEVNGFENCTAFALPFSEDFESGVFPPTCWSSYRGVNNLGTINDWTTSTLVANSGTTAAFVEFEAVTGGNAQDWLVTPAIDLGTNQTQLRFFAREQFTVDYNTEYTVRISETSATDISSFTTLQTYTEAQLGNTFNEKTIDLSAYSGIVYVAFVMEQNDGDNWFLDDVSVTDISGCTIPADVSNLSANYSDGNVDLSWALSNCYDEVLVVAREGSAVTAAPSGDGSTYIANTNFGGGTELSTNEFIVFQGTGNTVSVSNVDFGNTYHFRVFTRKGTVWSTGVATSIAIDYCEVTGDTTFDTSITLVNFGSINNVTGQGSGYDDFTALATTVTRGSTENLTVNLNTDGNFAVYSYAWIDWNRDGDFDDANETYDLGETINNPDGPTANSPLSITIPNDAVLGNTRLRVLCQYYFDSIPLNGPCEGSTDGEIEDYTITVLPGTNFVYDNGWAPSDPNGVATSADNITIVNGDASITSSTTCNSLMVNPGAGLIVDTGVTLDILNTLVLESTSTSYSSLLLNGTINGDVFYERHVNSAAGTGSTTTNNDLISPPLSGQSFGDFRTENINLVSGTIGGSPAFLFGPFDINSGNYINYQPSNDSETLDAGEGFRTGSADNSSFIFSGNVETGAVNVPISIGSSSDWNLVGNPYPSYLNVQDFLNNGNNTALLDENAVGIYGYDGSADDGWTIYTLANTTGATAIAPGQGFFVRAETNGNLLFNPAMQRTGNTDDFIPGRNAQLTFLKLQLSSGHQRYSTEFYFNANSSLGLDSGYDAEVWGSTPEAFAIYSIAPEDDLQLPLGLQSLHTNDLSEVIIPLGLEASGNRTLRFERITSQLPQGTEVFLLDLAKETATSLNENSYEVTITNSLSGTGRFYLKFQNATLGTPESNFDTLSIHFLQRNKQIEIAGNLEADADFRVHDITGKVVLKTALKSGINRQRIDVSNLDNGVYIIQVLNRNGQHTKKMVIH</sequence>
<dbReference type="NCBIfam" id="TIGR04183">
    <property type="entry name" value="Por_Secre_tail"/>
    <property type="match status" value="1"/>
</dbReference>
<dbReference type="InterPro" id="IPR026444">
    <property type="entry name" value="Secre_tail"/>
</dbReference>
<comment type="caution">
    <text evidence="4">The sequence shown here is derived from an EMBL/GenBank/DDBJ whole genome shotgun (WGS) entry which is preliminary data.</text>
</comment>
<proteinExistence type="predicted"/>
<dbReference type="EMBL" id="JAGEVF010000002">
    <property type="protein sequence ID" value="MBO3115769.1"/>
    <property type="molecule type" value="Genomic_DNA"/>
</dbReference>
<dbReference type="Proteomes" id="UP000676776">
    <property type="component" value="Unassembled WGS sequence"/>
</dbReference>
<reference evidence="4 5" key="1">
    <citation type="submission" date="2021-03" db="EMBL/GenBank/DDBJ databases">
        <title>Winogradskyella sp. nov., isolated from costal sediment.</title>
        <authorList>
            <person name="Gao C."/>
        </authorList>
    </citation>
    <scope>NUCLEOTIDE SEQUENCE [LARGE SCALE GENOMIC DNA]</scope>
    <source>
        <strain evidence="4 5">DF17</strain>
    </source>
</reference>
<organism evidence="4 5">
    <name type="scientific">Winogradskyella pelagia</name>
    <dbReference type="NCBI Taxonomy" id="2819984"/>
    <lineage>
        <taxon>Bacteria</taxon>
        <taxon>Pseudomonadati</taxon>
        <taxon>Bacteroidota</taxon>
        <taxon>Flavobacteriia</taxon>
        <taxon>Flavobacteriales</taxon>
        <taxon>Flavobacteriaceae</taxon>
        <taxon>Winogradskyella</taxon>
    </lineage>
</organism>
<keyword evidence="1" id="KW-0732">Signal</keyword>
<accession>A0ABS3SZ73</accession>
<dbReference type="Gene3D" id="2.60.120.200">
    <property type="match status" value="1"/>
</dbReference>
<evidence type="ECO:0000313" key="4">
    <source>
        <dbReference type="EMBL" id="MBO3115769.1"/>
    </source>
</evidence>
<evidence type="ECO:0000256" key="1">
    <source>
        <dbReference type="ARBA" id="ARBA00022729"/>
    </source>
</evidence>
<dbReference type="RefSeq" id="WP_208152544.1">
    <property type="nucleotide sequence ID" value="NZ_JAGEVF010000002.1"/>
</dbReference>
<protein>
    <submittedName>
        <fullName evidence="4">T9SS type A sorting domain-containing protein</fullName>
    </submittedName>
</protein>